<dbReference type="GO" id="GO:0005506">
    <property type="term" value="F:iron ion binding"/>
    <property type="evidence" value="ECO:0007669"/>
    <property type="project" value="InterPro"/>
</dbReference>
<dbReference type="PANTHER" id="PTHR47943:SF9">
    <property type="entry name" value="CYTOCHROME P450"/>
    <property type="match status" value="1"/>
</dbReference>
<gene>
    <name evidence="13" type="ORF">O6P43_007977</name>
</gene>
<dbReference type="FunFam" id="1.10.630.10:FF:000011">
    <property type="entry name" value="Cytochrome P450 83B1"/>
    <property type="match status" value="1"/>
</dbReference>
<keyword evidence="9" id="KW-0472">Membrane</keyword>
<evidence type="ECO:0000256" key="2">
    <source>
        <dbReference type="ARBA" id="ARBA00004370"/>
    </source>
</evidence>
<dbReference type="EMBL" id="JARAOO010000004">
    <property type="protein sequence ID" value="KAJ7969666.1"/>
    <property type="molecule type" value="Genomic_DNA"/>
</dbReference>
<keyword evidence="5 10" id="KW-0479">Metal-binding</keyword>
<reference evidence="13" key="1">
    <citation type="journal article" date="2023" name="Science">
        <title>Elucidation of the pathway for biosynthesis of saponin adjuvants from the soapbark tree.</title>
        <authorList>
            <person name="Reed J."/>
            <person name="Orme A."/>
            <person name="El-Demerdash A."/>
            <person name="Owen C."/>
            <person name="Martin L.B.B."/>
            <person name="Misra R.C."/>
            <person name="Kikuchi S."/>
            <person name="Rejzek M."/>
            <person name="Martin A.C."/>
            <person name="Harkess A."/>
            <person name="Leebens-Mack J."/>
            <person name="Louveau T."/>
            <person name="Stephenson M.J."/>
            <person name="Osbourn A."/>
        </authorList>
    </citation>
    <scope>NUCLEOTIDE SEQUENCE</scope>
    <source>
        <strain evidence="13">S10</strain>
    </source>
</reference>
<comment type="subcellular location">
    <subcellularLocation>
        <location evidence="2">Membrane</location>
    </subcellularLocation>
</comment>
<dbReference type="PRINTS" id="PR00463">
    <property type="entry name" value="EP450I"/>
</dbReference>
<comment type="cofactor">
    <cofactor evidence="1 10">
        <name>heme</name>
        <dbReference type="ChEBI" id="CHEBI:30413"/>
    </cofactor>
</comment>
<dbReference type="InterPro" id="IPR001128">
    <property type="entry name" value="Cyt_P450"/>
</dbReference>
<organism evidence="13 14">
    <name type="scientific">Quillaja saponaria</name>
    <name type="common">Soap bark tree</name>
    <dbReference type="NCBI Taxonomy" id="32244"/>
    <lineage>
        <taxon>Eukaryota</taxon>
        <taxon>Viridiplantae</taxon>
        <taxon>Streptophyta</taxon>
        <taxon>Embryophyta</taxon>
        <taxon>Tracheophyta</taxon>
        <taxon>Spermatophyta</taxon>
        <taxon>Magnoliopsida</taxon>
        <taxon>eudicotyledons</taxon>
        <taxon>Gunneridae</taxon>
        <taxon>Pentapetalae</taxon>
        <taxon>rosids</taxon>
        <taxon>fabids</taxon>
        <taxon>Fabales</taxon>
        <taxon>Quillajaceae</taxon>
        <taxon>Quillaja</taxon>
    </lineage>
</organism>
<dbReference type="PRINTS" id="PR00385">
    <property type="entry name" value="P450"/>
</dbReference>
<dbReference type="Gene3D" id="1.10.630.10">
    <property type="entry name" value="Cytochrome P450"/>
    <property type="match status" value="1"/>
</dbReference>
<dbReference type="GO" id="GO:0016020">
    <property type="term" value="C:membrane"/>
    <property type="evidence" value="ECO:0007669"/>
    <property type="project" value="UniProtKB-SubCell"/>
</dbReference>
<dbReference type="CDD" id="cd11072">
    <property type="entry name" value="CYP71-like"/>
    <property type="match status" value="1"/>
</dbReference>
<evidence type="ECO:0000256" key="4">
    <source>
        <dbReference type="ARBA" id="ARBA00022617"/>
    </source>
</evidence>
<evidence type="ECO:0000256" key="9">
    <source>
        <dbReference type="ARBA" id="ARBA00023136"/>
    </source>
</evidence>
<dbReference type="GO" id="GO:0016705">
    <property type="term" value="F:oxidoreductase activity, acting on paired donors, with incorporation or reduction of molecular oxygen"/>
    <property type="evidence" value="ECO:0007669"/>
    <property type="project" value="InterPro"/>
</dbReference>
<feature type="binding site" description="axial binding residue" evidence="10">
    <location>
        <position position="447"/>
    </location>
    <ligand>
        <name>heme</name>
        <dbReference type="ChEBI" id="CHEBI:30413"/>
    </ligand>
    <ligandPart>
        <name>Fe</name>
        <dbReference type="ChEBI" id="CHEBI:18248"/>
    </ligandPart>
</feature>
<dbReference type="InterPro" id="IPR036396">
    <property type="entry name" value="Cyt_P450_sf"/>
</dbReference>
<keyword evidence="7 10" id="KW-0408">Iron</keyword>
<evidence type="ECO:0000256" key="8">
    <source>
        <dbReference type="ARBA" id="ARBA00023033"/>
    </source>
</evidence>
<feature type="signal peptide" evidence="12">
    <location>
        <begin position="1"/>
        <end position="23"/>
    </location>
</feature>
<evidence type="ECO:0000256" key="10">
    <source>
        <dbReference type="PIRSR" id="PIRSR602401-1"/>
    </source>
</evidence>
<dbReference type="AlphaFoldDB" id="A0AAD7M469"/>
<keyword evidence="14" id="KW-1185">Reference proteome</keyword>
<dbReference type="KEGG" id="qsa:O6P43_007977"/>
<dbReference type="PANTHER" id="PTHR47943">
    <property type="entry name" value="CYTOCHROME P450 93A3-LIKE"/>
    <property type="match status" value="1"/>
</dbReference>
<keyword evidence="6 11" id="KW-0560">Oxidoreductase</keyword>
<proteinExistence type="inferred from homology"/>
<keyword evidence="8 11" id="KW-0503">Monooxygenase</keyword>
<name>A0AAD7M469_QUISA</name>
<comment type="similarity">
    <text evidence="3 11">Belongs to the cytochrome P450 family.</text>
</comment>
<evidence type="ECO:0000313" key="14">
    <source>
        <dbReference type="Proteomes" id="UP001163823"/>
    </source>
</evidence>
<comment type="caution">
    <text evidence="13">The sequence shown here is derived from an EMBL/GenBank/DDBJ whole genome shotgun (WGS) entry which is preliminary data.</text>
</comment>
<dbReference type="InterPro" id="IPR017972">
    <property type="entry name" value="Cyt_P450_CS"/>
</dbReference>
<evidence type="ECO:0000256" key="3">
    <source>
        <dbReference type="ARBA" id="ARBA00010617"/>
    </source>
</evidence>
<evidence type="ECO:0000256" key="1">
    <source>
        <dbReference type="ARBA" id="ARBA00001971"/>
    </source>
</evidence>
<dbReference type="PROSITE" id="PS00086">
    <property type="entry name" value="CYTOCHROME_P450"/>
    <property type="match status" value="1"/>
</dbReference>
<keyword evidence="4 10" id="KW-0349">Heme</keyword>
<protein>
    <submittedName>
        <fullName evidence="13">Cytochrome P450</fullName>
    </submittedName>
</protein>
<dbReference type="GO" id="GO:0020037">
    <property type="term" value="F:heme binding"/>
    <property type="evidence" value="ECO:0007669"/>
    <property type="project" value="InterPro"/>
</dbReference>
<dbReference type="GO" id="GO:0004497">
    <property type="term" value="F:monooxygenase activity"/>
    <property type="evidence" value="ECO:0007669"/>
    <property type="project" value="UniProtKB-KW"/>
</dbReference>
<evidence type="ECO:0000256" key="5">
    <source>
        <dbReference type="ARBA" id="ARBA00022723"/>
    </source>
</evidence>
<dbReference type="Proteomes" id="UP001163823">
    <property type="component" value="Chromosome 4"/>
</dbReference>
<accession>A0AAD7M469</accession>
<dbReference type="Pfam" id="PF00067">
    <property type="entry name" value="p450"/>
    <property type="match status" value="1"/>
</dbReference>
<dbReference type="InterPro" id="IPR002401">
    <property type="entry name" value="Cyt_P450_E_grp-I"/>
</dbReference>
<feature type="chain" id="PRO_5042249592" evidence="12">
    <location>
        <begin position="24"/>
        <end position="507"/>
    </location>
</feature>
<evidence type="ECO:0000256" key="11">
    <source>
        <dbReference type="RuleBase" id="RU000461"/>
    </source>
</evidence>
<sequence length="507" mass="57671">MFPLTLATPLVLLLVFILYIARATFFGPKHLKNGCKPPPGPPSLPIIGHLHLLGNLPHRTFETLAKKYGPIMSLRLGSVPAIVVSSPEAARLFLKTHDAVFANRPKIQATELMSYGSTGVATIEYGPYWRNIRKFCTLELFSPSKIESFAPLRKNEVGILVESIKKAAIAHEVIDLTLLAADFIETITYEMILGRSKDDRFDMKGLIHECGRLAGAFNISDYVPFLAGIDLQGLTRDMKKVSKDMDVMLETIMEEYEQDPNKQNGHHMNFIDKLLSLLHKPINPQDEEIHVLDKTKIKAIILDLIVAAYESTATTLSWTFSELLRNPRVMKKLQQEIQNVVGLNKMVEETDMPKLKYLDMLMRELFRLHPVAPFLIAHESMEDITINGYFINKKSRIIVNAWAIGRDPKIWSENVEEFYPERFIDSNIDLKGRDFELIPFGSGRRGCPGMNLGLTTDKFIVAQLMHCFDWELPNGMKPEEFDMNESFGLTIPRDKHIFALPTYRLVQ</sequence>
<evidence type="ECO:0000313" key="13">
    <source>
        <dbReference type="EMBL" id="KAJ7969666.1"/>
    </source>
</evidence>
<dbReference type="SUPFAM" id="SSF48264">
    <property type="entry name" value="Cytochrome P450"/>
    <property type="match status" value="1"/>
</dbReference>
<keyword evidence="12" id="KW-0732">Signal</keyword>
<evidence type="ECO:0000256" key="7">
    <source>
        <dbReference type="ARBA" id="ARBA00023004"/>
    </source>
</evidence>
<evidence type="ECO:0000256" key="12">
    <source>
        <dbReference type="SAM" id="SignalP"/>
    </source>
</evidence>
<evidence type="ECO:0000256" key="6">
    <source>
        <dbReference type="ARBA" id="ARBA00023002"/>
    </source>
</evidence>